<evidence type="ECO:0000313" key="10">
    <source>
        <dbReference type="EMBL" id="ACA59691.1"/>
    </source>
</evidence>
<dbReference type="PANTHER" id="PTHR21299">
    <property type="entry name" value="CYTIDYLATE KINASE/PANTOATE-BETA-ALANINE LIGASE"/>
    <property type="match status" value="1"/>
</dbReference>
<dbReference type="CDD" id="cd02020">
    <property type="entry name" value="CMPK"/>
    <property type="match status" value="1"/>
</dbReference>
<dbReference type="NCBIfam" id="TIGR00017">
    <property type="entry name" value="cmk"/>
    <property type="match status" value="1"/>
</dbReference>
<keyword evidence="3 8" id="KW-0547">Nucleotide-binding</keyword>
<reference evidence="10 11" key="2">
    <citation type="journal article" date="2008" name="Science">
        <title>Environmental genomics reveals a single-species ecosystem deep within Earth.</title>
        <authorList>
            <person name="Chivian D."/>
            <person name="Brodie E.L."/>
            <person name="Alm E.J."/>
            <person name="Culley D.E."/>
            <person name="Dehal P.S."/>
            <person name="Desantis T.Z."/>
            <person name="Gihring T.M."/>
            <person name="Lapidus A."/>
            <person name="Lin L.H."/>
            <person name="Lowry S.R."/>
            <person name="Moser D.P."/>
            <person name="Richardson P.M."/>
            <person name="Southam G."/>
            <person name="Wanger G."/>
            <person name="Pratt L.M."/>
            <person name="Andersen G.L."/>
            <person name="Hazen T.C."/>
            <person name="Brockman F.J."/>
            <person name="Arkin A.P."/>
            <person name="Onstott T.C."/>
        </authorList>
    </citation>
    <scope>NUCLEOTIDE SEQUENCE [LARGE SCALE GENOMIC DNA]</scope>
    <source>
        <strain evidence="10 11">MP104C</strain>
    </source>
</reference>
<dbReference type="Gene3D" id="3.40.50.300">
    <property type="entry name" value="P-loop containing nucleotide triphosphate hydrolases"/>
    <property type="match status" value="1"/>
</dbReference>
<evidence type="ECO:0000256" key="2">
    <source>
        <dbReference type="ARBA" id="ARBA00022679"/>
    </source>
</evidence>
<dbReference type="GO" id="GO:0036430">
    <property type="term" value="F:CMP kinase activity"/>
    <property type="evidence" value="ECO:0007669"/>
    <property type="project" value="RHEA"/>
</dbReference>
<gene>
    <name evidence="8" type="primary">cmk</name>
    <name evidence="10" type="ordered locus">Daud_1180</name>
</gene>
<dbReference type="SUPFAM" id="SSF52540">
    <property type="entry name" value="P-loop containing nucleoside triphosphate hydrolases"/>
    <property type="match status" value="1"/>
</dbReference>
<dbReference type="RefSeq" id="WP_012302277.1">
    <property type="nucleotide sequence ID" value="NC_010424.1"/>
</dbReference>
<dbReference type="STRING" id="477974.Daud_1180"/>
<evidence type="ECO:0000256" key="5">
    <source>
        <dbReference type="ARBA" id="ARBA00022840"/>
    </source>
</evidence>
<evidence type="ECO:0000256" key="8">
    <source>
        <dbReference type="HAMAP-Rule" id="MF_00238"/>
    </source>
</evidence>
<dbReference type="EMBL" id="CP000860">
    <property type="protein sequence ID" value="ACA59691.1"/>
    <property type="molecule type" value="Genomic_DNA"/>
</dbReference>
<comment type="subcellular location">
    <subcellularLocation>
        <location evidence="8">Cytoplasm</location>
    </subcellularLocation>
</comment>
<dbReference type="GO" id="GO:0015949">
    <property type="term" value="P:nucleobase-containing small molecule interconversion"/>
    <property type="evidence" value="ECO:0007669"/>
    <property type="project" value="TreeGrafter"/>
</dbReference>
<dbReference type="HAMAP" id="MF_00238">
    <property type="entry name" value="Cytidyl_kinase_type1"/>
    <property type="match status" value="1"/>
</dbReference>
<dbReference type="GO" id="GO:0005524">
    <property type="term" value="F:ATP binding"/>
    <property type="evidence" value="ECO:0007669"/>
    <property type="project" value="UniProtKB-UniRule"/>
</dbReference>
<dbReference type="InterPro" id="IPR003136">
    <property type="entry name" value="Cytidylate_kin"/>
</dbReference>
<dbReference type="InterPro" id="IPR027417">
    <property type="entry name" value="P-loop_NTPase"/>
</dbReference>
<organism evidence="10 11">
    <name type="scientific">Desulforudis audaxviator (strain MP104C)</name>
    <dbReference type="NCBI Taxonomy" id="477974"/>
    <lineage>
        <taxon>Bacteria</taxon>
        <taxon>Bacillati</taxon>
        <taxon>Bacillota</taxon>
        <taxon>Clostridia</taxon>
        <taxon>Thermoanaerobacterales</taxon>
        <taxon>Candidatus Desulforudaceae</taxon>
        <taxon>Candidatus Desulforudis</taxon>
    </lineage>
</organism>
<evidence type="ECO:0000256" key="4">
    <source>
        <dbReference type="ARBA" id="ARBA00022777"/>
    </source>
</evidence>
<proteinExistence type="inferred from homology"/>
<dbReference type="GO" id="GO:0006220">
    <property type="term" value="P:pyrimidine nucleotide metabolic process"/>
    <property type="evidence" value="ECO:0007669"/>
    <property type="project" value="UniProtKB-UniRule"/>
</dbReference>
<protein>
    <recommendedName>
        <fullName evidence="8">Cytidylate kinase</fullName>
        <shortName evidence="8">CK</shortName>
        <ecNumber evidence="8">2.7.4.25</ecNumber>
    </recommendedName>
    <alternativeName>
        <fullName evidence="8">Cytidine monophosphate kinase</fullName>
        <shortName evidence="8">CMP kinase</shortName>
    </alternativeName>
</protein>
<dbReference type="HOGENOM" id="CLU_079959_0_2_9"/>
<feature type="domain" description="Cytidylate kinase" evidence="9">
    <location>
        <begin position="16"/>
        <end position="229"/>
    </location>
</feature>
<keyword evidence="5 8" id="KW-0067">ATP-binding</keyword>
<evidence type="ECO:0000313" key="11">
    <source>
        <dbReference type="Proteomes" id="UP000008544"/>
    </source>
</evidence>
<reference evidence="11" key="1">
    <citation type="submission" date="2007-10" db="EMBL/GenBank/DDBJ databases">
        <title>Complete sequence of chromosome of Desulforudis audaxviator MP104C.</title>
        <authorList>
            <person name="Copeland A."/>
            <person name="Lucas S."/>
            <person name="Lapidus A."/>
            <person name="Barry K."/>
            <person name="Glavina del Rio T."/>
            <person name="Dalin E."/>
            <person name="Tice H."/>
            <person name="Bruce D."/>
            <person name="Pitluck S."/>
            <person name="Lowry S.R."/>
            <person name="Larimer F."/>
            <person name="Land M.L."/>
            <person name="Hauser L."/>
            <person name="Kyrpides N."/>
            <person name="Ivanova N.N."/>
            <person name="Richardson P."/>
        </authorList>
    </citation>
    <scope>NUCLEOTIDE SEQUENCE [LARGE SCALE GENOMIC DNA]</scope>
    <source>
        <strain evidence="11">MP104C</strain>
    </source>
</reference>
<name>B1I3Y9_DESAP</name>
<feature type="binding site" evidence="8">
    <location>
        <begin position="20"/>
        <end position="28"/>
    </location>
    <ligand>
        <name>ATP</name>
        <dbReference type="ChEBI" id="CHEBI:30616"/>
    </ligand>
</feature>
<dbReference type="GO" id="GO:0005829">
    <property type="term" value="C:cytosol"/>
    <property type="evidence" value="ECO:0007669"/>
    <property type="project" value="TreeGrafter"/>
</dbReference>
<evidence type="ECO:0000256" key="3">
    <source>
        <dbReference type="ARBA" id="ARBA00022741"/>
    </source>
</evidence>
<keyword evidence="11" id="KW-1185">Reference proteome</keyword>
<dbReference type="KEGG" id="dau:Daud_1180"/>
<dbReference type="InterPro" id="IPR011994">
    <property type="entry name" value="Cytidylate_kinase_dom"/>
</dbReference>
<keyword evidence="2 8" id="KW-0808">Transferase</keyword>
<comment type="catalytic activity">
    <reaction evidence="6 8">
        <text>dCMP + ATP = dCDP + ADP</text>
        <dbReference type="Rhea" id="RHEA:25094"/>
        <dbReference type="ChEBI" id="CHEBI:30616"/>
        <dbReference type="ChEBI" id="CHEBI:57566"/>
        <dbReference type="ChEBI" id="CHEBI:58593"/>
        <dbReference type="ChEBI" id="CHEBI:456216"/>
        <dbReference type="EC" id="2.7.4.25"/>
    </reaction>
</comment>
<dbReference type="AlphaFoldDB" id="B1I3Y9"/>
<dbReference type="Proteomes" id="UP000008544">
    <property type="component" value="Chromosome"/>
</dbReference>
<comment type="catalytic activity">
    <reaction evidence="7 8">
        <text>CMP + ATP = CDP + ADP</text>
        <dbReference type="Rhea" id="RHEA:11600"/>
        <dbReference type="ChEBI" id="CHEBI:30616"/>
        <dbReference type="ChEBI" id="CHEBI:58069"/>
        <dbReference type="ChEBI" id="CHEBI:60377"/>
        <dbReference type="ChEBI" id="CHEBI:456216"/>
        <dbReference type="EC" id="2.7.4.25"/>
    </reaction>
</comment>
<evidence type="ECO:0000256" key="7">
    <source>
        <dbReference type="ARBA" id="ARBA00048478"/>
    </source>
</evidence>
<dbReference type="GO" id="GO:0036431">
    <property type="term" value="F:dCMP kinase activity"/>
    <property type="evidence" value="ECO:0007669"/>
    <property type="project" value="InterPro"/>
</dbReference>
<keyword evidence="8" id="KW-0963">Cytoplasm</keyword>
<dbReference type="EC" id="2.7.4.25" evidence="8"/>
<evidence type="ECO:0000259" key="9">
    <source>
        <dbReference type="Pfam" id="PF02224"/>
    </source>
</evidence>
<evidence type="ECO:0000256" key="6">
    <source>
        <dbReference type="ARBA" id="ARBA00047615"/>
    </source>
</evidence>
<keyword evidence="4 8" id="KW-0418">Kinase</keyword>
<dbReference type="eggNOG" id="COG0283">
    <property type="taxonomic scope" value="Bacteria"/>
</dbReference>
<evidence type="ECO:0000256" key="1">
    <source>
        <dbReference type="ARBA" id="ARBA00009427"/>
    </source>
</evidence>
<comment type="similarity">
    <text evidence="1 8">Belongs to the cytidylate kinase family. Type 1 subfamily.</text>
</comment>
<sequence>MPGVQKGAGAIRRGVIAIDGPAGAGKSTVAKRVADSLGFAYVDTGAMYRGITLLGMRTGIAPSDSGEKLTELVRSAELKFEAGSGGLRVYLNGEDVTRAIREPDVSRQVSYYARIPSVRQVLTLLQRELAVADGIVMEGRDIGTAVLPDAEHKFFVTATPLERAKRRLKELNQEGYRLDLDQLVREIEERDRIDSSRSVAPLCVAPDAVVIDTTDLTVDEVVAMIVAKVGNT</sequence>
<dbReference type="Pfam" id="PF02224">
    <property type="entry name" value="Cytidylate_kin"/>
    <property type="match status" value="1"/>
</dbReference>
<dbReference type="OrthoDB" id="9807434at2"/>
<accession>B1I3Y9</accession>
<dbReference type="PANTHER" id="PTHR21299:SF2">
    <property type="entry name" value="CYTIDYLATE KINASE"/>
    <property type="match status" value="1"/>
</dbReference>